<keyword evidence="2" id="KW-1185">Reference proteome</keyword>
<dbReference type="EMBL" id="JAVYJV010000001">
    <property type="protein sequence ID" value="KAK4380200.1"/>
    <property type="molecule type" value="Genomic_DNA"/>
</dbReference>
<evidence type="ECO:0000313" key="2">
    <source>
        <dbReference type="Proteomes" id="UP001291623"/>
    </source>
</evidence>
<comment type="caution">
    <text evidence="1">The sequence shown here is derived from an EMBL/GenBank/DDBJ whole genome shotgun (WGS) entry which is preliminary data.</text>
</comment>
<sequence>MTSSFDIEVADGSVEALTREVQEAPITRFNYVVSLPIANAKCWDFFSSGAV</sequence>
<accession>A0AAE1VYU5</accession>
<protein>
    <submittedName>
        <fullName evidence="1">Uncharacterized protein</fullName>
    </submittedName>
</protein>
<proteinExistence type="predicted"/>
<gene>
    <name evidence="1" type="ORF">RND71_002062</name>
</gene>
<reference evidence="1" key="1">
    <citation type="submission" date="2023-12" db="EMBL/GenBank/DDBJ databases">
        <title>Genome assembly of Anisodus tanguticus.</title>
        <authorList>
            <person name="Wang Y.-J."/>
        </authorList>
    </citation>
    <scope>NUCLEOTIDE SEQUENCE</scope>
    <source>
        <strain evidence="1">KB-2021</strain>
        <tissue evidence="1">Leaf</tissue>
    </source>
</reference>
<name>A0AAE1VYU5_9SOLA</name>
<evidence type="ECO:0000313" key="1">
    <source>
        <dbReference type="EMBL" id="KAK4380200.1"/>
    </source>
</evidence>
<dbReference type="AlphaFoldDB" id="A0AAE1VYU5"/>
<organism evidence="1 2">
    <name type="scientific">Anisodus tanguticus</name>
    <dbReference type="NCBI Taxonomy" id="243964"/>
    <lineage>
        <taxon>Eukaryota</taxon>
        <taxon>Viridiplantae</taxon>
        <taxon>Streptophyta</taxon>
        <taxon>Embryophyta</taxon>
        <taxon>Tracheophyta</taxon>
        <taxon>Spermatophyta</taxon>
        <taxon>Magnoliopsida</taxon>
        <taxon>eudicotyledons</taxon>
        <taxon>Gunneridae</taxon>
        <taxon>Pentapetalae</taxon>
        <taxon>asterids</taxon>
        <taxon>lamiids</taxon>
        <taxon>Solanales</taxon>
        <taxon>Solanaceae</taxon>
        <taxon>Solanoideae</taxon>
        <taxon>Hyoscyameae</taxon>
        <taxon>Anisodus</taxon>
    </lineage>
</organism>
<dbReference type="Proteomes" id="UP001291623">
    <property type="component" value="Unassembled WGS sequence"/>
</dbReference>